<dbReference type="Proteomes" id="UP000610303">
    <property type="component" value="Unassembled WGS sequence"/>
</dbReference>
<keyword evidence="3" id="KW-1185">Reference proteome</keyword>
<reference evidence="2" key="2">
    <citation type="submission" date="2020-09" db="EMBL/GenBank/DDBJ databases">
        <authorList>
            <person name="Sun Q."/>
            <person name="Ohkuma M."/>
        </authorList>
    </citation>
    <scope>NUCLEOTIDE SEQUENCE</scope>
    <source>
        <strain evidence="2">JCM 3346</strain>
    </source>
</reference>
<accession>A0A918KUT5</accession>
<evidence type="ECO:0000313" key="3">
    <source>
        <dbReference type="Proteomes" id="UP000610303"/>
    </source>
</evidence>
<dbReference type="InterPro" id="IPR029068">
    <property type="entry name" value="Glyas_Bleomycin-R_OHBP_Dase"/>
</dbReference>
<feature type="domain" description="VOC" evidence="1">
    <location>
        <begin position="5"/>
        <end position="125"/>
    </location>
</feature>
<gene>
    <name evidence="2" type="ORF">GCM10010196_31310</name>
</gene>
<evidence type="ECO:0000259" key="1">
    <source>
        <dbReference type="PROSITE" id="PS51819"/>
    </source>
</evidence>
<dbReference type="AlphaFoldDB" id="A0A918KUT5"/>
<proteinExistence type="predicted"/>
<reference evidence="2" key="1">
    <citation type="journal article" date="2014" name="Int. J. Syst. Evol. Microbiol.">
        <title>Complete genome sequence of Corynebacterium casei LMG S-19264T (=DSM 44701T), isolated from a smear-ripened cheese.</title>
        <authorList>
            <consortium name="US DOE Joint Genome Institute (JGI-PGF)"/>
            <person name="Walter F."/>
            <person name="Albersmeier A."/>
            <person name="Kalinowski J."/>
            <person name="Ruckert C."/>
        </authorList>
    </citation>
    <scope>NUCLEOTIDE SEQUENCE</scope>
    <source>
        <strain evidence="2">JCM 3346</strain>
    </source>
</reference>
<protein>
    <submittedName>
        <fullName evidence="2">Glyoxalase</fullName>
    </submittedName>
</protein>
<dbReference type="EMBL" id="BMRJ01000004">
    <property type="protein sequence ID" value="GGR34922.1"/>
    <property type="molecule type" value="Genomic_DNA"/>
</dbReference>
<dbReference type="InterPro" id="IPR037523">
    <property type="entry name" value="VOC_core"/>
</dbReference>
<dbReference type="SUPFAM" id="SSF54593">
    <property type="entry name" value="Glyoxalase/Bleomycin resistance protein/Dihydroxybiphenyl dioxygenase"/>
    <property type="match status" value="1"/>
</dbReference>
<dbReference type="PROSITE" id="PS51819">
    <property type="entry name" value="VOC"/>
    <property type="match status" value="1"/>
</dbReference>
<organism evidence="2 3">
    <name type="scientific">Agromyces mediolanus</name>
    <name type="common">Corynebacterium mediolanum</name>
    <dbReference type="NCBI Taxonomy" id="41986"/>
    <lineage>
        <taxon>Bacteria</taxon>
        <taxon>Bacillati</taxon>
        <taxon>Actinomycetota</taxon>
        <taxon>Actinomycetes</taxon>
        <taxon>Micrococcales</taxon>
        <taxon>Microbacteriaceae</taxon>
        <taxon>Agromyces</taxon>
    </lineage>
</organism>
<comment type="caution">
    <text evidence="2">The sequence shown here is derived from an EMBL/GenBank/DDBJ whole genome shotgun (WGS) entry which is preliminary data.</text>
</comment>
<evidence type="ECO:0000313" key="2">
    <source>
        <dbReference type="EMBL" id="GGR34922.1"/>
    </source>
</evidence>
<dbReference type="Gene3D" id="3.10.180.10">
    <property type="entry name" value="2,3-Dihydroxybiphenyl 1,2-Dioxygenase, domain 1"/>
    <property type="match status" value="1"/>
</dbReference>
<name>A0A918KUT5_AGRME</name>
<dbReference type="RefSeq" id="WP_189086330.1">
    <property type="nucleotide sequence ID" value="NZ_JBHRUK010000001.1"/>
</dbReference>
<sequence length="143" mass="15506">MFETILATAVLPAHDLDRARQWWAQVLGREPIGGEPEGETLFYEIGGVPVMVYRTGFAGTAQNTAFNLLTDDLDRDMAALRAAGVAFHEYDFPGLSTVDGVAELGEERAAWFSDSEGNIFSLSQPAEESAALVERLRARSGPS</sequence>